<reference evidence="1" key="2">
    <citation type="journal article" date="2023" name="IMA Fungus">
        <title>Comparative genomic study of the Penicillium genus elucidates a diverse pangenome and 15 lateral gene transfer events.</title>
        <authorList>
            <person name="Petersen C."/>
            <person name="Sorensen T."/>
            <person name="Nielsen M.R."/>
            <person name="Sondergaard T.E."/>
            <person name="Sorensen J.L."/>
            <person name="Fitzpatrick D.A."/>
            <person name="Frisvad J.C."/>
            <person name="Nielsen K.L."/>
        </authorList>
    </citation>
    <scope>NUCLEOTIDE SEQUENCE</scope>
    <source>
        <strain evidence="1">IBT 30728</strain>
    </source>
</reference>
<protein>
    <submittedName>
        <fullName evidence="1">Uncharacterized protein</fullName>
    </submittedName>
</protein>
<sequence>MGVNPRNLKVQRSMLLQLPSSSADIRISSHVATLGWLILQRKDESIELVSTHPDRGSDRVPVTVSLAPADVCRIIMQGQPLIQFLAFSFQTDA</sequence>
<keyword evidence="2" id="KW-1185">Reference proteome</keyword>
<accession>A0A9W9XGD8</accession>
<comment type="caution">
    <text evidence="1">The sequence shown here is derived from an EMBL/GenBank/DDBJ whole genome shotgun (WGS) entry which is preliminary data.</text>
</comment>
<dbReference type="Proteomes" id="UP001148312">
    <property type="component" value="Unassembled WGS sequence"/>
</dbReference>
<dbReference type="EMBL" id="JAPWDQ010000003">
    <property type="protein sequence ID" value="KAJ5491766.1"/>
    <property type="molecule type" value="Genomic_DNA"/>
</dbReference>
<gene>
    <name evidence="1" type="ORF">N7539_003333</name>
</gene>
<dbReference type="RefSeq" id="XP_056792894.1">
    <property type="nucleotide sequence ID" value="XM_056932935.1"/>
</dbReference>
<evidence type="ECO:0000313" key="2">
    <source>
        <dbReference type="Proteomes" id="UP001148312"/>
    </source>
</evidence>
<name>A0A9W9XGD8_9EURO</name>
<organism evidence="1 2">
    <name type="scientific">Penicillium diatomitis</name>
    <dbReference type="NCBI Taxonomy" id="2819901"/>
    <lineage>
        <taxon>Eukaryota</taxon>
        <taxon>Fungi</taxon>
        <taxon>Dikarya</taxon>
        <taxon>Ascomycota</taxon>
        <taxon>Pezizomycotina</taxon>
        <taxon>Eurotiomycetes</taxon>
        <taxon>Eurotiomycetidae</taxon>
        <taxon>Eurotiales</taxon>
        <taxon>Aspergillaceae</taxon>
        <taxon>Penicillium</taxon>
    </lineage>
</organism>
<evidence type="ECO:0000313" key="1">
    <source>
        <dbReference type="EMBL" id="KAJ5491766.1"/>
    </source>
</evidence>
<proteinExistence type="predicted"/>
<reference evidence="1" key="1">
    <citation type="submission" date="2022-12" db="EMBL/GenBank/DDBJ databases">
        <authorList>
            <person name="Petersen C."/>
        </authorList>
    </citation>
    <scope>NUCLEOTIDE SEQUENCE</scope>
    <source>
        <strain evidence="1">IBT 30728</strain>
    </source>
</reference>
<dbReference type="AlphaFoldDB" id="A0A9W9XGD8"/>
<dbReference type="GeneID" id="81623184"/>